<organism evidence="1 2">
    <name type="scientific">Morococcus cerebrosus</name>
    <dbReference type="NCBI Taxonomy" id="1056807"/>
    <lineage>
        <taxon>Bacteria</taxon>
        <taxon>Pseudomonadati</taxon>
        <taxon>Pseudomonadota</taxon>
        <taxon>Betaproteobacteria</taxon>
        <taxon>Neisseriales</taxon>
        <taxon>Neisseriaceae</taxon>
        <taxon>Morococcus</taxon>
    </lineage>
</organism>
<dbReference type="EMBL" id="JUFZ01000057">
    <property type="protein sequence ID" value="KIC07369.1"/>
    <property type="molecule type" value="Genomic_DNA"/>
</dbReference>
<accession>A0A0C1E5P4</accession>
<evidence type="ECO:0000313" key="1">
    <source>
        <dbReference type="EMBL" id="KIC07369.1"/>
    </source>
</evidence>
<reference evidence="1 2" key="1">
    <citation type="submission" date="2014-12" db="EMBL/GenBank/DDBJ databases">
        <title>Genome sequence of Morococcus cerebrosus.</title>
        <authorList>
            <person name="Shin S.-K."/>
            <person name="Yi H."/>
        </authorList>
    </citation>
    <scope>NUCLEOTIDE SEQUENCE [LARGE SCALE GENOMIC DNA]</scope>
    <source>
        <strain evidence="1 2">CIP 81.93</strain>
    </source>
</reference>
<proteinExistence type="predicted"/>
<protein>
    <submittedName>
        <fullName evidence="1">AraC family transcriptional regulator</fullName>
    </submittedName>
</protein>
<gene>
    <name evidence="1" type="ORF">MCC93_14190</name>
</gene>
<name>A0A0C1E5P4_9NEIS</name>
<comment type="caution">
    <text evidence="1">The sequence shown here is derived from an EMBL/GenBank/DDBJ whole genome shotgun (WGS) entry which is preliminary data.</text>
</comment>
<dbReference type="Proteomes" id="UP000031390">
    <property type="component" value="Unassembled WGS sequence"/>
</dbReference>
<evidence type="ECO:0000313" key="2">
    <source>
        <dbReference type="Proteomes" id="UP000031390"/>
    </source>
</evidence>
<dbReference type="AlphaFoldDB" id="A0A0C1E5P4"/>
<sequence length="56" mass="6215">MGLPIGCFQTTFCLEIEINRVKNRSNRILPPCACFTTGRLKSLHQLASHTAMPLKG</sequence>